<evidence type="ECO:0000313" key="2">
    <source>
        <dbReference type="EMBL" id="KAG8378805.1"/>
    </source>
</evidence>
<evidence type="ECO:0000259" key="1">
    <source>
        <dbReference type="Pfam" id="PF10551"/>
    </source>
</evidence>
<dbReference type="PANTHER" id="PTHR31973">
    <property type="entry name" value="POLYPROTEIN, PUTATIVE-RELATED"/>
    <property type="match status" value="1"/>
</dbReference>
<accession>A0AAV6XI31</accession>
<comment type="caution">
    <text evidence="2">The sequence shown here is derived from an EMBL/GenBank/DDBJ whole genome shotgun (WGS) entry which is preliminary data.</text>
</comment>
<name>A0AAV6XI31_9LAMI</name>
<proteinExistence type="predicted"/>
<keyword evidence="3" id="KW-1185">Reference proteome</keyword>
<dbReference type="InterPro" id="IPR018289">
    <property type="entry name" value="MULE_transposase_dom"/>
</dbReference>
<organism evidence="2 3">
    <name type="scientific">Buddleja alternifolia</name>
    <dbReference type="NCBI Taxonomy" id="168488"/>
    <lineage>
        <taxon>Eukaryota</taxon>
        <taxon>Viridiplantae</taxon>
        <taxon>Streptophyta</taxon>
        <taxon>Embryophyta</taxon>
        <taxon>Tracheophyta</taxon>
        <taxon>Spermatophyta</taxon>
        <taxon>Magnoliopsida</taxon>
        <taxon>eudicotyledons</taxon>
        <taxon>Gunneridae</taxon>
        <taxon>Pentapetalae</taxon>
        <taxon>asterids</taxon>
        <taxon>lamiids</taxon>
        <taxon>Lamiales</taxon>
        <taxon>Scrophulariaceae</taxon>
        <taxon>Buddlejeae</taxon>
        <taxon>Buddleja</taxon>
    </lineage>
</organism>
<sequence length="592" mass="67995">MFYLSDLMNMYVKSGGKCTCVAIYYCLPGHSLDNGIRLLYGDKGVIELIRAYNGKNVIPIYFEEIAAPLLVVDTQGAIINNDESLLALPPPENTNINQPIDLDNEYDGDDENQLNNYNLGAEKEIDNMSTDENFENNEDDDFKNKYLDFAEDLNWENETVENLNNEPEVVENLNNEPEAFENLNNEGENEAAKNLNNAENVNTEFQEGVETSVSEEGENVEGVDAAESEGVHLQEVERPAENVGNQVDPNIESESDASSVSDCPSWICEDLEGPNDDDIITIRPPDHGKKLLKAMRAFLKDQKGKRRAKQQEQFYERNFNNDTEGWCSDVNDDDDLRSLKGSDDYNEVSLKNKIRRDVQIECNLHKVYRDKRYAVELLRGDLKEQYNRLFDYCATVVEHNPNNHLVLKLDKSLNPPVLSRMYCCLSRLRDGFLDGCRPIIGLDGCFLKGLFKGQLLCAVGRDENDNLYLIAWALVEVENFDTWKWFQDLLMRDIGSAEEKGWTFLSDRQKGLIDVVHSVAPRAEHRFCVRHLYKNFKGRFKGEELKKLFWKAASTYSVKQHLRIMKQIERLHPKRGAQQTPYEWMSEIPELH</sequence>
<dbReference type="Proteomes" id="UP000826271">
    <property type="component" value="Unassembled WGS sequence"/>
</dbReference>
<feature type="domain" description="MULE transposase" evidence="1">
    <location>
        <begin position="440"/>
        <end position="535"/>
    </location>
</feature>
<evidence type="ECO:0000313" key="3">
    <source>
        <dbReference type="Proteomes" id="UP000826271"/>
    </source>
</evidence>
<protein>
    <recommendedName>
        <fullName evidence="1">MULE transposase domain-containing protein</fullName>
    </recommendedName>
</protein>
<gene>
    <name evidence="2" type="ORF">BUALT_Bualt07G0023100</name>
</gene>
<dbReference type="EMBL" id="WHWC01000007">
    <property type="protein sequence ID" value="KAG8378805.1"/>
    <property type="molecule type" value="Genomic_DNA"/>
</dbReference>
<dbReference type="AlphaFoldDB" id="A0AAV6XI31"/>
<dbReference type="PANTHER" id="PTHR31973:SF187">
    <property type="entry name" value="MUTATOR TRANSPOSASE MUDRA PROTEIN"/>
    <property type="match status" value="1"/>
</dbReference>
<dbReference type="Pfam" id="PF10551">
    <property type="entry name" value="MULE"/>
    <property type="match status" value="1"/>
</dbReference>
<reference evidence="2" key="1">
    <citation type="submission" date="2019-10" db="EMBL/GenBank/DDBJ databases">
        <authorList>
            <person name="Zhang R."/>
            <person name="Pan Y."/>
            <person name="Wang J."/>
            <person name="Ma R."/>
            <person name="Yu S."/>
        </authorList>
    </citation>
    <scope>NUCLEOTIDE SEQUENCE</scope>
    <source>
        <strain evidence="2">LA-IB0</strain>
        <tissue evidence="2">Leaf</tissue>
    </source>
</reference>